<comment type="caution">
    <text evidence="1">The sequence shown here is derived from an EMBL/GenBank/DDBJ whole genome shotgun (WGS) entry which is preliminary data.</text>
</comment>
<name>A0ABU8TYE9_9ACTN</name>
<evidence type="ECO:0000313" key="2">
    <source>
        <dbReference type="Proteomes" id="UP001382904"/>
    </source>
</evidence>
<evidence type="ECO:0008006" key="3">
    <source>
        <dbReference type="Google" id="ProtNLM"/>
    </source>
</evidence>
<gene>
    <name evidence="1" type="ORF">WKI68_02645</name>
</gene>
<organism evidence="1 2">
    <name type="scientific">Streptomyces caledonius</name>
    <dbReference type="NCBI Taxonomy" id="3134107"/>
    <lineage>
        <taxon>Bacteria</taxon>
        <taxon>Bacillati</taxon>
        <taxon>Actinomycetota</taxon>
        <taxon>Actinomycetes</taxon>
        <taxon>Kitasatosporales</taxon>
        <taxon>Streptomycetaceae</taxon>
        <taxon>Streptomyces</taxon>
    </lineage>
</organism>
<evidence type="ECO:0000313" key="1">
    <source>
        <dbReference type="EMBL" id="MEJ8640638.1"/>
    </source>
</evidence>
<accession>A0ABU8TYE9</accession>
<reference evidence="1 2" key="1">
    <citation type="submission" date="2024-03" db="EMBL/GenBank/DDBJ databases">
        <title>Novel Streptomyces species of biotechnological and ecological value are a feature of Machair soil.</title>
        <authorList>
            <person name="Prole J.R."/>
            <person name="Goodfellow M."/>
            <person name="Allenby N."/>
            <person name="Ward A.C."/>
        </authorList>
    </citation>
    <scope>NUCLEOTIDE SEQUENCE [LARGE SCALE GENOMIC DNA]</scope>
    <source>
        <strain evidence="1 2">MS1.HAVA.3</strain>
    </source>
</reference>
<dbReference type="EMBL" id="JBBKAM010000002">
    <property type="protein sequence ID" value="MEJ8640638.1"/>
    <property type="molecule type" value="Genomic_DNA"/>
</dbReference>
<keyword evidence="2" id="KW-1185">Reference proteome</keyword>
<protein>
    <recommendedName>
        <fullName evidence="3">DUF1036 domain-containing protein</fullName>
    </recommendedName>
</protein>
<proteinExistence type="predicted"/>
<sequence length="113" mass="13185">MPYIRNSHSSTIQVVGMYWDPQACGQHGNYRTMGWWRIKPYERLLVAPNNAQFFYWYAESDDGFKWEGRYGPAYTYLYPFDSCLGIGSTGAWKTVTMRQHDQHAYPGGVNVDR</sequence>
<dbReference type="Proteomes" id="UP001382904">
    <property type="component" value="Unassembled WGS sequence"/>
</dbReference>